<keyword evidence="3" id="KW-1185">Reference proteome</keyword>
<reference evidence="2 3" key="1">
    <citation type="journal article" date="2025" name="Microbiol. Resour. Announc.">
        <title>Draft genome sequences for Neonectria magnoliae and Neonectria punicea, canker pathogens of Liriodendron tulipifera and Acer saccharum in West Virginia.</title>
        <authorList>
            <person name="Petronek H.M."/>
            <person name="Kasson M.T."/>
            <person name="Metheny A.M."/>
            <person name="Stauder C.M."/>
            <person name="Lovett B."/>
            <person name="Lynch S.C."/>
            <person name="Garnas J.R."/>
            <person name="Kasson L.R."/>
            <person name="Stajich J.E."/>
        </authorList>
    </citation>
    <scope>NUCLEOTIDE SEQUENCE [LARGE SCALE GENOMIC DNA]</scope>
    <source>
        <strain evidence="2 3">NRRL 64653</strain>
    </source>
</reference>
<proteinExistence type="predicted"/>
<name>A0ABR1GG45_9HYPO</name>
<dbReference type="Proteomes" id="UP001498476">
    <property type="component" value="Unassembled WGS sequence"/>
</dbReference>
<comment type="caution">
    <text evidence="2">The sequence shown here is derived from an EMBL/GenBank/DDBJ whole genome shotgun (WGS) entry which is preliminary data.</text>
</comment>
<evidence type="ECO:0000313" key="3">
    <source>
        <dbReference type="Proteomes" id="UP001498476"/>
    </source>
</evidence>
<protein>
    <submittedName>
        <fullName evidence="2">Uncharacterized protein</fullName>
    </submittedName>
</protein>
<accession>A0ABR1GG45</accession>
<feature type="region of interest" description="Disordered" evidence="1">
    <location>
        <begin position="1"/>
        <end position="54"/>
    </location>
</feature>
<dbReference type="EMBL" id="JAZAVJ010000722">
    <property type="protein sequence ID" value="KAK7393868.1"/>
    <property type="molecule type" value="Genomic_DNA"/>
</dbReference>
<organism evidence="2 3">
    <name type="scientific">Neonectria punicea</name>
    <dbReference type="NCBI Taxonomy" id="979145"/>
    <lineage>
        <taxon>Eukaryota</taxon>
        <taxon>Fungi</taxon>
        <taxon>Dikarya</taxon>
        <taxon>Ascomycota</taxon>
        <taxon>Pezizomycotina</taxon>
        <taxon>Sordariomycetes</taxon>
        <taxon>Hypocreomycetidae</taxon>
        <taxon>Hypocreales</taxon>
        <taxon>Nectriaceae</taxon>
        <taxon>Neonectria</taxon>
    </lineage>
</organism>
<sequence length="259" mass="28674">MSPSSEDSPYEAWFGGKLLPAGEEPVVSLETDRDMPDSQQESQAQHGEASTELEKCDRATMQRKMIDDLYGASAEKRTKTGEDVSLSLLEPEKFQPVRELLEMTTKEVLRIAALGGLIDPRDVTVGRHGTIALTKDGLEKAEKFSKSKDRPRLSLDDDVDTSLVRKHLEQSGFFARGHVSLDPLKMVLQTREYIPRDLLEGCVDSISLQVYAPMGELCEVLIQIKQTPAGTVNLACVGKANAVLQGLYTRMRTEGWGSY</sequence>
<feature type="non-terminal residue" evidence="2">
    <location>
        <position position="259"/>
    </location>
</feature>
<evidence type="ECO:0000313" key="2">
    <source>
        <dbReference type="EMBL" id="KAK7393868.1"/>
    </source>
</evidence>
<gene>
    <name evidence="2" type="ORF">QQX98_013349</name>
</gene>
<evidence type="ECO:0000256" key="1">
    <source>
        <dbReference type="SAM" id="MobiDB-lite"/>
    </source>
</evidence>